<dbReference type="Proteomes" id="UP001519460">
    <property type="component" value="Unassembled WGS sequence"/>
</dbReference>
<evidence type="ECO:0000313" key="3">
    <source>
        <dbReference type="Proteomes" id="UP001519460"/>
    </source>
</evidence>
<name>A0ABD0L4E7_9CAEN</name>
<feature type="region of interest" description="Disordered" evidence="1">
    <location>
        <begin position="15"/>
        <end position="61"/>
    </location>
</feature>
<sequence length="86" mass="10434">MLAAKIGRHLSQLVWEQPPPRRYARRRQQSRRWNYSSGHQTTSPRHATQPSSSPRRSRHRDWSDQMYYADTNFYNYLNQHPSYAWA</sequence>
<comment type="caution">
    <text evidence="2">The sequence shown here is derived from an EMBL/GenBank/DDBJ whole genome shotgun (WGS) entry which is preliminary data.</text>
</comment>
<accession>A0ABD0L4E7</accession>
<dbReference type="EMBL" id="JACVVK020000088">
    <property type="protein sequence ID" value="KAK7493902.1"/>
    <property type="molecule type" value="Genomic_DNA"/>
</dbReference>
<proteinExistence type="predicted"/>
<organism evidence="2 3">
    <name type="scientific">Batillaria attramentaria</name>
    <dbReference type="NCBI Taxonomy" id="370345"/>
    <lineage>
        <taxon>Eukaryota</taxon>
        <taxon>Metazoa</taxon>
        <taxon>Spiralia</taxon>
        <taxon>Lophotrochozoa</taxon>
        <taxon>Mollusca</taxon>
        <taxon>Gastropoda</taxon>
        <taxon>Caenogastropoda</taxon>
        <taxon>Sorbeoconcha</taxon>
        <taxon>Cerithioidea</taxon>
        <taxon>Batillariidae</taxon>
        <taxon>Batillaria</taxon>
    </lineage>
</organism>
<evidence type="ECO:0000313" key="2">
    <source>
        <dbReference type="EMBL" id="KAK7493902.1"/>
    </source>
</evidence>
<evidence type="ECO:0000256" key="1">
    <source>
        <dbReference type="SAM" id="MobiDB-lite"/>
    </source>
</evidence>
<gene>
    <name evidence="2" type="ORF">BaRGS_00014784</name>
</gene>
<feature type="compositionally biased region" description="Polar residues" evidence="1">
    <location>
        <begin position="33"/>
        <end position="49"/>
    </location>
</feature>
<dbReference type="AlphaFoldDB" id="A0ABD0L4E7"/>
<reference evidence="2 3" key="1">
    <citation type="journal article" date="2023" name="Sci. Data">
        <title>Genome assembly of the Korean intertidal mud-creeper Batillaria attramentaria.</title>
        <authorList>
            <person name="Patra A.K."/>
            <person name="Ho P.T."/>
            <person name="Jun S."/>
            <person name="Lee S.J."/>
            <person name="Kim Y."/>
            <person name="Won Y.J."/>
        </authorList>
    </citation>
    <scope>NUCLEOTIDE SEQUENCE [LARGE SCALE GENOMIC DNA]</scope>
    <source>
        <strain evidence="2">Wonlab-2016</strain>
    </source>
</reference>
<protein>
    <submittedName>
        <fullName evidence="2">Uncharacterized protein</fullName>
    </submittedName>
</protein>
<keyword evidence="3" id="KW-1185">Reference proteome</keyword>